<organism evidence="2 3">
    <name type="scientific">Reticulibacter mediterranei</name>
    <dbReference type="NCBI Taxonomy" id="2778369"/>
    <lineage>
        <taxon>Bacteria</taxon>
        <taxon>Bacillati</taxon>
        <taxon>Chloroflexota</taxon>
        <taxon>Ktedonobacteria</taxon>
        <taxon>Ktedonobacterales</taxon>
        <taxon>Reticulibacteraceae</taxon>
        <taxon>Reticulibacter</taxon>
    </lineage>
</organism>
<dbReference type="Gene3D" id="1.10.530.10">
    <property type="match status" value="1"/>
</dbReference>
<evidence type="ECO:0000313" key="2">
    <source>
        <dbReference type="EMBL" id="GHO98633.1"/>
    </source>
</evidence>
<dbReference type="InterPro" id="IPR023346">
    <property type="entry name" value="Lysozyme-like_dom_sf"/>
</dbReference>
<dbReference type="SUPFAM" id="SSF53955">
    <property type="entry name" value="Lysozyme-like"/>
    <property type="match status" value="1"/>
</dbReference>
<comment type="caution">
    <text evidence="2">The sequence shown here is derived from an EMBL/GenBank/DDBJ whole genome shotgun (WGS) entry which is preliminary data.</text>
</comment>
<accession>A0A8J3N7I1</accession>
<dbReference type="RefSeq" id="WP_220209339.1">
    <property type="nucleotide sequence ID" value="NZ_BNJK01000002.1"/>
</dbReference>
<gene>
    <name evidence="2" type="ORF">KSF_086810</name>
</gene>
<keyword evidence="3" id="KW-1185">Reference proteome</keyword>
<dbReference type="PANTHER" id="PTHR37423:SF2">
    <property type="entry name" value="MEMBRANE-BOUND LYTIC MUREIN TRANSGLYCOSYLASE C"/>
    <property type="match status" value="1"/>
</dbReference>
<dbReference type="Pfam" id="PF01464">
    <property type="entry name" value="SLT"/>
    <property type="match status" value="1"/>
</dbReference>
<dbReference type="PANTHER" id="PTHR37423">
    <property type="entry name" value="SOLUBLE LYTIC MUREIN TRANSGLYCOSYLASE-RELATED"/>
    <property type="match status" value="1"/>
</dbReference>
<dbReference type="InterPro" id="IPR008258">
    <property type="entry name" value="Transglycosylase_SLT_dom_1"/>
</dbReference>
<protein>
    <recommendedName>
        <fullName evidence="1">Transglycosylase SLT domain-containing protein</fullName>
    </recommendedName>
</protein>
<reference evidence="2" key="1">
    <citation type="submission" date="2020-10" db="EMBL/GenBank/DDBJ databases">
        <title>Taxonomic study of unclassified bacteria belonging to the class Ktedonobacteria.</title>
        <authorList>
            <person name="Yabe S."/>
            <person name="Wang C.M."/>
            <person name="Zheng Y."/>
            <person name="Sakai Y."/>
            <person name="Cavaletti L."/>
            <person name="Monciardini P."/>
            <person name="Donadio S."/>
        </authorList>
    </citation>
    <scope>NUCLEOTIDE SEQUENCE</scope>
    <source>
        <strain evidence="2">ID150040</strain>
    </source>
</reference>
<name>A0A8J3N7I1_9CHLR</name>
<dbReference type="CDD" id="cd00254">
    <property type="entry name" value="LT-like"/>
    <property type="match status" value="1"/>
</dbReference>
<dbReference type="Proteomes" id="UP000597444">
    <property type="component" value="Unassembled WGS sequence"/>
</dbReference>
<evidence type="ECO:0000313" key="3">
    <source>
        <dbReference type="Proteomes" id="UP000597444"/>
    </source>
</evidence>
<dbReference type="EMBL" id="BNJK01000002">
    <property type="protein sequence ID" value="GHO98633.1"/>
    <property type="molecule type" value="Genomic_DNA"/>
</dbReference>
<proteinExistence type="predicted"/>
<feature type="domain" description="Transglycosylase SLT" evidence="1">
    <location>
        <begin position="67"/>
        <end position="163"/>
    </location>
</feature>
<sequence length="188" mass="19158">MLRTWMLLCGLPAGLLLLVPAFCLLVTASTAQSLTSPLGGNTFGSSGILPPGARPGGASSPYVALAQTEAVAAGLSPALFVRQIQVESGFNPSAVSPAGAIGIAQFLPSTAAGLGINPWDPPSALRGAARLMASYVRQYQGDLSKALAAYNAGPGGVDAAVARCGNLTRPWQECLPAETQHYLVLILT</sequence>
<dbReference type="AlphaFoldDB" id="A0A8J3N7I1"/>
<evidence type="ECO:0000259" key="1">
    <source>
        <dbReference type="Pfam" id="PF01464"/>
    </source>
</evidence>